<evidence type="ECO:0000256" key="1">
    <source>
        <dbReference type="SAM" id="MobiDB-lite"/>
    </source>
</evidence>
<evidence type="ECO:0000313" key="2">
    <source>
        <dbReference type="EMBL" id="SCZ84876.1"/>
    </source>
</evidence>
<dbReference type="PROSITE" id="PS51257">
    <property type="entry name" value="PROKAR_LIPOPROTEIN"/>
    <property type="match status" value="1"/>
</dbReference>
<dbReference type="Proteomes" id="UP000198729">
    <property type="component" value="Unassembled WGS sequence"/>
</dbReference>
<dbReference type="STRING" id="51642.NSMM_290015"/>
<name>A0A1G5SCF5_9PROT</name>
<feature type="region of interest" description="Disordered" evidence="1">
    <location>
        <begin position="27"/>
        <end position="50"/>
    </location>
</feature>
<dbReference type="EMBL" id="FMWO01000035">
    <property type="protein sequence ID" value="SCZ84876.1"/>
    <property type="molecule type" value="Genomic_DNA"/>
</dbReference>
<accession>A0A1G5SCF5</accession>
<evidence type="ECO:0008006" key="4">
    <source>
        <dbReference type="Google" id="ProtNLM"/>
    </source>
</evidence>
<protein>
    <recommendedName>
        <fullName evidence="4">Lipoprotein</fullName>
    </recommendedName>
</protein>
<keyword evidence="3" id="KW-1185">Reference proteome</keyword>
<gene>
    <name evidence="2" type="ORF">NSMM_290015</name>
</gene>
<dbReference type="OrthoDB" id="5540985at2"/>
<evidence type="ECO:0000313" key="3">
    <source>
        <dbReference type="Proteomes" id="UP000198729"/>
    </source>
</evidence>
<organism evidence="2 3">
    <name type="scientific">Nitrosomonas mobilis</name>
    <dbReference type="NCBI Taxonomy" id="51642"/>
    <lineage>
        <taxon>Bacteria</taxon>
        <taxon>Pseudomonadati</taxon>
        <taxon>Pseudomonadota</taxon>
        <taxon>Betaproteobacteria</taxon>
        <taxon>Nitrosomonadales</taxon>
        <taxon>Nitrosomonadaceae</taxon>
        <taxon>Nitrosomonas</taxon>
    </lineage>
</organism>
<proteinExistence type="predicted"/>
<dbReference type="AlphaFoldDB" id="A0A1G5SCF5"/>
<dbReference type="RefSeq" id="WP_090284725.1">
    <property type="nucleotide sequence ID" value="NZ_FMWO01000035.1"/>
</dbReference>
<reference evidence="2 3" key="1">
    <citation type="submission" date="2016-10" db="EMBL/GenBank/DDBJ databases">
        <authorList>
            <person name="de Groot N.N."/>
        </authorList>
    </citation>
    <scope>NUCLEOTIDE SEQUENCE [LARGE SCALE GENOMIC DNA]</scope>
    <source>
        <strain evidence="2">1</strain>
    </source>
</reference>
<sequence length="109" mass="12121">MLRILFSTVILLLSGCVTQPYPVSKPVYPDHKPLPDPAADQRPAGPLPPSARPIYNLTGYPAATQEGYIDGCETAKQSAYAYKDVKRYNADGQYRMGWDDGFSICRRTH</sequence>